<sequence>MGVAPRHYAEGEGQRTAFVLSCALWFAMSGCVLLVRAAMWFQRNRPVRLTLPGLGSMARRCRATLLLIAGAQDAKVVEELQRRRLVRARTLGPYIQLGITILLGATFARVASPDDRVASQTMDIAWIMGCYANLFAWAFPQFLTLRALDIWFSVKSACLALYVSPLAMQGSFAPSFDFVAFMVFIVLSLENGNVRLNIAWLLVITLSMWSTIVLDPAWVDPDRSSLHVLLRASDRSSHHVLVGAMLVALVMLAFQKSLSMVVIYELEANTSRSELEAARSVLRAVCDVTVELDAALRLQDESPALVDMLMLNPGRSWPGTDLRSFLASEQDRQKFSEQMGRAFATGSDSSGLCAAFHVCMKDGSGIPLDVEVFGVGFANRRGEPAYFVGIREFTDTCPLLEGSTVVGTHAGRRGHRQDALGAHGGSARQDVPIASSSSLAQGEAEDPPAAGAAAWVEVLTRGYSVRCAAPAFTHHVDANGQFLSALSQSQRFDFISWVQEAYPALVEDGSASARREYHSRLHFRRPSLAAASAAQPLRVVTSALVQLDLSPPPGEQRCSDGLARIALWDFRSVRGSHDRGPF</sequence>
<reference evidence="3" key="1">
    <citation type="submission" date="2023-10" db="EMBL/GenBank/DDBJ databases">
        <authorList>
            <person name="Chen Y."/>
            <person name="Shah S."/>
            <person name="Dougan E. K."/>
            <person name="Thang M."/>
            <person name="Chan C."/>
        </authorList>
    </citation>
    <scope>NUCLEOTIDE SEQUENCE [LARGE SCALE GENOMIC DNA]</scope>
</reference>
<feature type="transmembrane region" description="Helical" evidence="2">
    <location>
        <begin position="91"/>
        <end position="112"/>
    </location>
</feature>
<evidence type="ECO:0000256" key="2">
    <source>
        <dbReference type="SAM" id="Phobius"/>
    </source>
</evidence>
<organism evidence="3 4">
    <name type="scientific">Prorocentrum cordatum</name>
    <dbReference type="NCBI Taxonomy" id="2364126"/>
    <lineage>
        <taxon>Eukaryota</taxon>
        <taxon>Sar</taxon>
        <taxon>Alveolata</taxon>
        <taxon>Dinophyceae</taxon>
        <taxon>Prorocentrales</taxon>
        <taxon>Prorocentraceae</taxon>
        <taxon>Prorocentrum</taxon>
    </lineage>
</organism>
<evidence type="ECO:0000256" key="1">
    <source>
        <dbReference type="SAM" id="MobiDB-lite"/>
    </source>
</evidence>
<feature type="region of interest" description="Disordered" evidence="1">
    <location>
        <begin position="410"/>
        <end position="445"/>
    </location>
</feature>
<feature type="transmembrane region" description="Helical" evidence="2">
    <location>
        <begin position="17"/>
        <end position="39"/>
    </location>
</feature>
<keyword evidence="2" id="KW-0472">Membrane</keyword>
<keyword evidence="2" id="KW-0812">Transmembrane</keyword>
<gene>
    <name evidence="3" type="ORF">PCOR1329_LOCUS63519</name>
</gene>
<proteinExistence type="predicted"/>
<dbReference type="EMBL" id="CAUYUJ010018060">
    <property type="protein sequence ID" value="CAK0880361.1"/>
    <property type="molecule type" value="Genomic_DNA"/>
</dbReference>
<evidence type="ECO:0000313" key="3">
    <source>
        <dbReference type="EMBL" id="CAK0880361.1"/>
    </source>
</evidence>
<keyword evidence="4" id="KW-1185">Reference proteome</keyword>
<evidence type="ECO:0000313" key="4">
    <source>
        <dbReference type="Proteomes" id="UP001189429"/>
    </source>
</evidence>
<keyword evidence="2" id="KW-1133">Transmembrane helix</keyword>
<protein>
    <submittedName>
        <fullName evidence="3">Uncharacterized protein</fullName>
    </submittedName>
</protein>
<name>A0ABN9W481_9DINO</name>
<feature type="transmembrane region" description="Helical" evidence="2">
    <location>
        <begin position="240"/>
        <end position="264"/>
    </location>
</feature>
<feature type="transmembrane region" description="Helical" evidence="2">
    <location>
        <begin position="124"/>
        <end position="145"/>
    </location>
</feature>
<feature type="transmembrane region" description="Helical" evidence="2">
    <location>
        <begin position="198"/>
        <end position="219"/>
    </location>
</feature>
<dbReference type="PROSITE" id="PS51257">
    <property type="entry name" value="PROKAR_LIPOPROTEIN"/>
    <property type="match status" value="1"/>
</dbReference>
<feature type="transmembrane region" description="Helical" evidence="2">
    <location>
        <begin position="157"/>
        <end position="186"/>
    </location>
</feature>
<accession>A0ABN9W481</accession>
<comment type="caution">
    <text evidence="3">The sequence shown here is derived from an EMBL/GenBank/DDBJ whole genome shotgun (WGS) entry which is preliminary data.</text>
</comment>
<dbReference type="Proteomes" id="UP001189429">
    <property type="component" value="Unassembled WGS sequence"/>
</dbReference>